<dbReference type="PANTHER" id="PTHR24121:SF16">
    <property type="entry name" value="NON-SPECIFIC SERINE_THREONINE PROTEIN KINASE"/>
    <property type="match status" value="1"/>
</dbReference>
<evidence type="ECO:0000256" key="1">
    <source>
        <dbReference type="SAM" id="Phobius"/>
    </source>
</evidence>
<organism evidence="2 3">
    <name type="scientific">Lactuca virosa</name>
    <dbReference type="NCBI Taxonomy" id="75947"/>
    <lineage>
        <taxon>Eukaryota</taxon>
        <taxon>Viridiplantae</taxon>
        <taxon>Streptophyta</taxon>
        <taxon>Embryophyta</taxon>
        <taxon>Tracheophyta</taxon>
        <taxon>Spermatophyta</taxon>
        <taxon>Magnoliopsida</taxon>
        <taxon>eudicotyledons</taxon>
        <taxon>Gunneridae</taxon>
        <taxon>Pentapetalae</taxon>
        <taxon>asterids</taxon>
        <taxon>campanulids</taxon>
        <taxon>Asterales</taxon>
        <taxon>Asteraceae</taxon>
        <taxon>Cichorioideae</taxon>
        <taxon>Cichorieae</taxon>
        <taxon>Lactucinae</taxon>
        <taxon>Lactuca</taxon>
    </lineage>
</organism>
<dbReference type="SMART" id="SM00248">
    <property type="entry name" value="ANK"/>
    <property type="match status" value="3"/>
</dbReference>
<dbReference type="Pfam" id="PF12796">
    <property type="entry name" value="Ank_2"/>
    <property type="match status" value="1"/>
</dbReference>
<dbReference type="EMBL" id="CAKMRJ010005745">
    <property type="protein sequence ID" value="CAH1454448.1"/>
    <property type="molecule type" value="Genomic_DNA"/>
</dbReference>
<dbReference type="AlphaFoldDB" id="A0AAU9PVP0"/>
<feature type="transmembrane region" description="Helical" evidence="1">
    <location>
        <begin position="438"/>
        <end position="462"/>
    </location>
</feature>
<protein>
    <recommendedName>
        <fullName evidence="4">PGG domain-containing protein</fullName>
    </recommendedName>
</protein>
<dbReference type="InterPro" id="IPR009606">
    <property type="entry name" value="DEAL/Modifying_wall_lignin1/2"/>
</dbReference>
<dbReference type="PANTHER" id="PTHR24121">
    <property type="entry name" value="NO MECHANORECEPTOR POTENTIAL C, ISOFORM D-RELATED"/>
    <property type="match status" value="1"/>
</dbReference>
<evidence type="ECO:0008006" key="4">
    <source>
        <dbReference type="Google" id="ProtNLM"/>
    </source>
</evidence>
<gene>
    <name evidence="2" type="ORF">LVIROSA_LOCUS39624</name>
</gene>
<dbReference type="Proteomes" id="UP001157418">
    <property type="component" value="Unassembled WGS sequence"/>
</dbReference>
<reference evidence="2 3" key="1">
    <citation type="submission" date="2022-01" db="EMBL/GenBank/DDBJ databases">
        <authorList>
            <person name="Xiong W."/>
            <person name="Schranz E."/>
        </authorList>
    </citation>
    <scope>NUCLEOTIDE SEQUENCE [LARGE SCALE GENOMIC DNA]</scope>
</reference>
<keyword evidence="3" id="KW-1185">Reference proteome</keyword>
<keyword evidence="1" id="KW-0472">Membrane</keyword>
<name>A0AAU9PVP0_9ASTR</name>
<keyword evidence="1" id="KW-1133">Transmembrane helix</keyword>
<dbReference type="SUPFAM" id="SSF48403">
    <property type="entry name" value="Ankyrin repeat"/>
    <property type="match status" value="1"/>
</dbReference>
<feature type="transmembrane region" description="Helical" evidence="1">
    <location>
        <begin position="385"/>
        <end position="408"/>
    </location>
</feature>
<accession>A0AAU9PVP0</accession>
<comment type="caution">
    <text evidence="2">The sequence shown here is derived from an EMBL/GenBank/DDBJ whole genome shotgun (WGS) entry which is preliminary data.</text>
</comment>
<dbReference type="Gene3D" id="1.25.40.20">
    <property type="entry name" value="Ankyrin repeat-containing domain"/>
    <property type="match status" value="1"/>
</dbReference>
<keyword evidence="1" id="KW-0812">Transmembrane</keyword>
<dbReference type="Pfam" id="PF06749">
    <property type="entry name" value="DUF1218"/>
    <property type="match status" value="1"/>
</dbReference>
<dbReference type="InterPro" id="IPR002110">
    <property type="entry name" value="Ankyrin_rpt"/>
</dbReference>
<dbReference type="InterPro" id="IPR036770">
    <property type="entry name" value="Ankyrin_rpt-contain_sf"/>
</dbReference>
<evidence type="ECO:0000313" key="3">
    <source>
        <dbReference type="Proteomes" id="UP001157418"/>
    </source>
</evidence>
<evidence type="ECO:0000313" key="2">
    <source>
        <dbReference type="EMBL" id="CAH1454448.1"/>
    </source>
</evidence>
<feature type="transmembrane region" description="Helical" evidence="1">
    <location>
        <begin position="483"/>
        <end position="507"/>
    </location>
</feature>
<proteinExistence type="predicted"/>
<sequence>MNIATTNSGPGVNNHHHQQNQIVIPIVPPPVPPPMPPPPNLPRSDLLEGSREDYIKIGVPLYEASIIGNWKAAKPILDKQPELIRFAITENYETPLHIAASAESTKAVEEFVENLVNLMEKNDLELQNKSYNTALGLAAAAGNVKIAMIMVKKNRAVMEIPGSNRTMPLYVAALFAKPDMVRYLYHNSNEMSGDYWSHEIQGWLLQKCVESDIFDVATKIVNDRPELYAKKGLLTNVLFLLAQKTRAFKQRKPHILVRIIKSIFAVFHVKVRFTEKESEALQLLRILWKKIAIMPKSEIDDIIRGPPMEVKKQGDLAPSRRGTDIGSKTGVVLMVVSILLGLLCFVLCLIAEATRSQVIREASGSGGGEAHKSDCRYSGNGETPLICAAGAFVALVIAMVVQHTHLLLSVSKSDPDPSLLLTWDPLSNDHLNTLTWQAAFFFVTTWICFSVGEILLLIGLSVESGHLKGWSTPRSSCFTAREGLFSSAGVFGITTVFLASGLSMTALRAQWLLQDQENVRQEVMQSSILYASPPRPSEDRIMVIGGEAPIVRHDLYREPGLIEYLRAFDKIL</sequence>
<feature type="transmembrane region" description="Helical" evidence="1">
    <location>
        <begin position="330"/>
        <end position="351"/>
    </location>
</feature>